<dbReference type="RefSeq" id="WP_069590285.1">
    <property type="nucleotide sequence ID" value="NZ_CP017019.1"/>
</dbReference>
<evidence type="ECO:0000313" key="4">
    <source>
        <dbReference type="Proteomes" id="UP000322283"/>
    </source>
</evidence>
<reference evidence="1 3" key="1">
    <citation type="submission" date="2016-08" db="EMBL/GenBank/DDBJ databases">
        <title>Moorella thermoacetica DSM 103132.</title>
        <authorList>
            <person name="Jendresen C.B."/>
            <person name="Redl S.M."/>
            <person name="Jensen T.O."/>
            <person name="Nielsen A.T."/>
        </authorList>
    </citation>
    <scope>NUCLEOTIDE SEQUENCE [LARGE SCALE GENOMIC DNA]</scope>
    <source>
        <strain evidence="1 3">DSM 103132</strain>
    </source>
</reference>
<evidence type="ECO:0000313" key="1">
    <source>
        <dbReference type="EMBL" id="AOQ24574.1"/>
    </source>
</evidence>
<protein>
    <submittedName>
        <fullName evidence="1">Uncharacterized protein</fullName>
    </submittedName>
</protein>
<dbReference type="EMBL" id="VCDX01000006">
    <property type="protein sequence ID" value="TYL12675.1"/>
    <property type="molecule type" value="Genomic_DNA"/>
</dbReference>
<accession>A0AAC9HIL0</accession>
<sequence length="164" mass="19101">MNLDRVYTSCAEHFANDADFEERARYYAEKVAAIHIPAQITESHIKNLNAIIDDIYTEAAFDAVMAENEYEDIRRKLNVVLKDYYEGHNEQARTAAAYQFAQNYPIKFDDDGNPLEFVNLFELESLWRRRATYMETILNILQQKSNRLINDLGVLKIEGQVTKN</sequence>
<dbReference type="Proteomes" id="UP000322283">
    <property type="component" value="Unassembled WGS sequence"/>
</dbReference>
<reference evidence="2 4" key="2">
    <citation type="submission" date="2019-05" db="EMBL/GenBank/DDBJ databases">
        <title>Genome sequence of Moorella thermoacetica ATCC 33924.</title>
        <authorList>
            <person name="Poehlein A."/>
            <person name="Bengelsdorf F.R."/>
            <person name="Duerre P."/>
            <person name="Daniel R."/>
        </authorList>
    </citation>
    <scope>NUCLEOTIDE SEQUENCE [LARGE SCALE GENOMIC DNA]</scope>
    <source>
        <strain evidence="2 4">ATCC 33924</strain>
    </source>
</reference>
<organism evidence="1 3">
    <name type="scientific">Neomoorella thermoacetica</name>
    <name type="common">Clostridium thermoaceticum</name>
    <dbReference type="NCBI Taxonomy" id="1525"/>
    <lineage>
        <taxon>Bacteria</taxon>
        <taxon>Bacillati</taxon>
        <taxon>Bacillota</taxon>
        <taxon>Clostridia</taxon>
        <taxon>Neomoorellales</taxon>
        <taxon>Neomoorellaceae</taxon>
        <taxon>Neomoorella</taxon>
    </lineage>
</organism>
<dbReference type="AlphaFoldDB" id="A0AAC9HIL0"/>
<keyword evidence="4" id="KW-1185">Reference proteome</keyword>
<dbReference type="EMBL" id="CP017019">
    <property type="protein sequence ID" value="AOQ24574.1"/>
    <property type="molecule type" value="Genomic_DNA"/>
</dbReference>
<evidence type="ECO:0000313" key="3">
    <source>
        <dbReference type="Proteomes" id="UP000094598"/>
    </source>
</evidence>
<dbReference type="Proteomes" id="UP000094598">
    <property type="component" value="Chromosome"/>
</dbReference>
<gene>
    <name evidence="1" type="ORF">Maut_02144</name>
    <name evidence="2" type="ORF">MTAT_19170</name>
</gene>
<proteinExistence type="predicted"/>
<name>A0AAC9HIL0_NEOTH</name>
<evidence type="ECO:0000313" key="2">
    <source>
        <dbReference type="EMBL" id="TYL12675.1"/>
    </source>
</evidence>